<dbReference type="InterPro" id="IPR036390">
    <property type="entry name" value="WH_DNA-bd_sf"/>
</dbReference>
<evidence type="ECO:0000256" key="2">
    <source>
        <dbReference type="ARBA" id="ARBA00023125"/>
    </source>
</evidence>
<dbReference type="Pfam" id="PF00027">
    <property type="entry name" value="cNMP_binding"/>
    <property type="match status" value="1"/>
</dbReference>
<dbReference type="GO" id="GO:0006355">
    <property type="term" value="P:regulation of DNA-templated transcription"/>
    <property type="evidence" value="ECO:0007669"/>
    <property type="project" value="InterPro"/>
</dbReference>
<reference evidence="6 7" key="2">
    <citation type="submission" date="2019-09" db="EMBL/GenBank/DDBJ databases">
        <authorList>
            <person name="Jin C."/>
        </authorList>
    </citation>
    <scope>NUCLEOTIDE SEQUENCE [LARGE SCALE GENOMIC DNA]</scope>
    <source>
        <strain evidence="6 7">BN140078</strain>
    </source>
</reference>
<evidence type="ECO:0000256" key="3">
    <source>
        <dbReference type="ARBA" id="ARBA00023163"/>
    </source>
</evidence>
<dbReference type="Gene3D" id="1.10.10.10">
    <property type="entry name" value="Winged helix-like DNA-binding domain superfamily/Winged helix DNA-binding domain"/>
    <property type="match status" value="1"/>
</dbReference>
<dbReference type="PROSITE" id="PS51063">
    <property type="entry name" value="HTH_CRP_2"/>
    <property type="match status" value="1"/>
</dbReference>
<dbReference type="InterPro" id="IPR000595">
    <property type="entry name" value="cNMP-bd_dom"/>
</dbReference>
<evidence type="ECO:0000259" key="5">
    <source>
        <dbReference type="PROSITE" id="PS51063"/>
    </source>
</evidence>
<name>A0A5B2VLH2_9BACT</name>
<dbReference type="GO" id="GO:0003677">
    <property type="term" value="F:DNA binding"/>
    <property type="evidence" value="ECO:0007669"/>
    <property type="project" value="UniProtKB-KW"/>
</dbReference>
<keyword evidence="2" id="KW-0238">DNA-binding</keyword>
<dbReference type="Proteomes" id="UP000324611">
    <property type="component" value="Unassembled WGS sequence"/>
</dbReference>
<dbReference type="SUPFAM" id="SSF51206">
    <property type="entry name" value="cAMP-binding domain-like"/>
    <property type="match status" value="1"/>
</dbReference>
<dbReference type="AlphaFoldDB" id="A0A5B2VLH2"/>
<protein>
    <submittedName>
        <fullName evidence="6">Crp/Fnr family transcriptional regulator</fullName>
    </submittedName>
</protein>
<keyword evidence="3" id="KW-0804">Transcription</keyword>
<proteinExistence type="predicted"/>
<reference evidence="6 7" key="1">
    <citation type="submission" date="2019-09" db="EMBL/GenBank/DDBJ databases">
        <title>Chitinophaga ginsengihumi sp. nov., isolated from soil of ginseng rhizosphere.</title>
        <authorList>
            <person name="Lee J."/>
        </authorList>
    </citation>
    <scope>NUCLEOTIDE SEQUENCE [LARGE SCALE GENOMIC DNA]</scope>
    <source>
        <strain evidence="6 7">BN140078</strain>
    </source>
</reference>
<feature type="domain" description="Cyclic nucleotide-binding" evidence="4">
    <location>
        <begin position="14"/>
        <end position="67"/>
    </location>
</feature>
<evidence type="ECO:0000313" key="6">
    <source>
        <dbReference type="EMBL" id="KAA2239049.1"/>
    </source>
</evidence>
<dbReference type="CDD" id="cd00038">
    <property type="entry name" value="CAP_ED"/>
    <property type="match status" value="1"/>
</dbReference>
<dbReference type="InterPro" id="IPR014710">
    <property type="entry name" value="RmlC-like_jellyroll"/>
</dbReference>
<dbReference type="EMBL" id="VUOC01000004">
    <property type="protein sequence ID" value="KAA2239049.1"/>
    <property type="molecule type" value="Genomic_DNA"/>
</dbReference>
<keyword evidence="1" id="KW-0805">Transcription regulation</keyword>
<evidence type="ECO:0000313" key="7">
    <source>
        <dbReference type="Proteomes" id="UP000324611"/>
    </source>
</evidence>
<feature type="domain" description="HTH crp-type" evidence="5">
    <location>
        <begin position="149"/>
        <end position="213"/>
    </location>
</feature>
<accession>A0A5B2VLH2</accession>
<dbReference type="Gene3D" id="2.60.120.10">
    <property type="entry name" value="Jelly Rolls"/>
    <property type="match status" value="1"/>
</dbReference>
<dbReference type="PROSITE" id="PS50042">
    <property type="entry name" value="CNMP_BINDING_3"/>
    <property type="match status" value="1"/>
</dbReference>
<evidence type="ECO:0000256" key="1">
    <source>
        <dbReference type="ARBA" id="ARBA00023015"/>
    </source>
</evidence>
<dbReference type="RefSeq" id="WP_149840228.1">
    <property type="nucleotide sequence ID" value="NZ_VUOC01000004.1"/>
</dbReference>
<sequence length="213" mass="24242">MAIEAQHAEKMKTCLTDLKQDLLDEMLEHGSIKAYQAGDFVVKQDEQVKYLPILLEGCIKVYSDEDGVSFLLYHIFPAGSCIFSFAHLFTKGSANFSAQAADDSLLLLIPAFKVAEWQTKYPAFNALILREYQKHYLDLLETTRQVVYHNLEDRLLSYLQVKSLHLGSDLLAISHQTIANDFATSREVISRVMKKMEKDGKLVQEGRRIRLLG</sequence>
<keyword evidence="7" id="KW-1185">Reference proteome</keyword>
<comment type="caution">
    <text evidence="6">The sequence shown here is derived from an EMBL/GenBank/DDBJ whole genome shotgun (WGS) entry which is preliminary data.</text>
</comment>
<dbReference type="InterPro" id="IPR012318">
    <property type="entry name" value="HTH_CRP"/>
</dbReference>
<dbReference type="SMART" id="SM00419">
    <property type="entry name" value="HTH_CRP"/>
    <property type="match status" value="1"/>
</dbReference>
<dbReference type="InterPro" id="IPR036388">
    <property type="entry name" value="WH-like_DNA-bd_sf"/>
</dbReference>
<gene>
    <name evidence="6" type="ORF">F0L74_22830</name>
</gene>
<dbReference type="InterPro" id="IPR018490">
    <property type="entry name" value="cNMP-bd_dom_sf"/>
</dbReference>
<dbReference type="SUPFAM" id="SSF46785">
    <property type="entry name" value="Winged helix' DNA-binding domain"/>
    <property type="match status" value="1"/>
</dbReference>
<organism evidence="6 7">
    <name type="scientific">Chitinophaga agrisoli</name>
    <dbReference type="NCBI Taxonomy" id="2607653"/>
    <lineage>
        <taxon>Bacteria</taxon>
        <taxon>Pseudomonadati</taxon>
        <taxon>Bacteroidota</taxon>
        <taxon>Chitinophagia</taxon>
        <taxon>Chitinophagales</taxon>
        <taxon>Chitinophagaceae</taxon>
        <taxon>Chitinophaga</taxon>
    </lineage>
</organism>
<dbReference type="Pfam" id="PF13545">
    <property type="entry name" value="HTH_Crp_2"/>
    <property type="match status" value="1"/>
</dbReference>
<evidence type="ECO:0000259" key="4">
    <source>
        <dbReference type="PROSITE" id="PS50042"/>
    </source>
</evidence>